<comment type="catalytic activity">
    <reaction evidence="5">
        <text>UDP-N-acetyl-alpha-D-mannosamine + N-acetyl-alpha-D-glucosaminyl-di-trans,octa-cis-undecaprenyl diphosphate = N-acetyl-beta-D-mannosaminyl-(1-&gt;4)-N-acetyl-alpha-D-glucosaminyl di-trans,octa-cis-undecaprenyl diphosphate + UDP + H(+)</text>
        <dbReference type="Rhea" id="RHEA:16053"/>
        <dbReference type="ChEBI" id="CHEBI:15378"/>
        <dbReference type="ChEBI" id="CHEBI:58223"/>
        <dbReference type="ChEBI" id="CHEBI:62959"/>
        <dbReference type="ChEBI" id="CHEBI:68623"/>
        <dbReference type="ChEBI" id="CHEBI:132210"/>
        <dbReference type="EC" id="2.4.1.187"/>
    </reaction>
</comment>
<dbReference type="Proteomes" id="UP000076927">
    <property type="component" value="Chromosome"/>
</dbReference>
<dbReference type="GO" id="GO:0019350">
    <property type="term" value="P:teichoic acid biosynthetic process"/>
    <property type="evidence" value="ECO:0007669"/>
    <property type="project" value="UniProtKB-UniRule"/>
</dbReference>
<dbReference type="OrthoDB" id="9771846at2"/>
<dbReference type="InterPro" id="IPR034714">
    <property type="entry name" value="TagA_TarA"/>
</dbReference>
<gene>
    <name evidence="6" type="ORF">SY83_10870</name>
</gene>
<dbReference type="PANTHER" id="PTHR34136:SF1">
    <property type="entry name" value="UDP-N-ACETYL-D-MANNOSAMINURONIC ACID TRANSFERASE"/>
    <property type="match status" value="1"/>
</dbReference>
<evidence type="ECO:0000313" key="6">
    <source>
        <dbReference type="EMBL" id="ANE46690.1"/>
    </source>
</evidence>
<dbReference type="EC" id="2.4.1.187" evidence="5"/>
<organism evidence="6 7">
    <name type="scientific">Paenibacillus swuensis</name>
    <dbReference type="NCBI Taxonomy" id="1178515"/>
    <lineage>
        <taxon>Bacteria</taxon>
        <taxon>Bacillati</taxon>
        <taxon>Bacillota</taxon>
        <taxon>Bacilli</taxon>
        <taxon>Bacillales</taxon>
        <taxon>Paenibacillaceae</taxon>
        <taxon>Paenibacillus</taxon>
    </lineage>
</organism>
<reference evidence="6 7" key="1">
    <citation type="submission" date="2015-01" db="EMBL/GenBank/DDBJ databases">
        <title>Paenibacillus swuensis/DY6/whole genome sequencing.</title>
        <authorList>
            <person name="Kim M.K."/>
            <person name="Srinivasan S."/>
            <person name="Lee J.-J."/>
        </authorList>
    </citation>
    <scope>NUCLEOTIDE SEQUENCE [LARGE SCALE GENOMIC DNA]</scope>
    <source>
        <strain evidence="6 7">DY6</strain>
    </source>
</reference>
<evidence type="ECO:0000256" key="4">
    <source>
        <dbReference type="ARBA" id="ARBA00023316"/>
    </source>
</evidence>
<comment type="function">
    <text evidence="5">Catalyzes the conversion of GlcNAc-PP-undecaprenol into ManNAc-GlcNAc-PP-undecaprenol, the first committed lipid intermediate in the de novo synthesis of teichoic acid.</text>
</comment>
<accession>A0A172TI50</accession>
<dbReference type="GO" id="GO:0071555">
    <property type="term" value="P:cell wall organization"/>
    <property type="evidence" value="ECO:0007669"/>
    <property type="project" value="UniProtKB-KW"/>
</dbReference>
<keyword evidence="7" id="KW-1185">Reference proteome</keyword>
<keyword evidence="2 5" id="KW-0808">Transferase</keyword>
<dbReference type="STRING" id="1178515.SY83_10870"/>
<dbReference type="PATRIC" id="fig|1178515.4.peg.2182"/>
<evidence type="ECO:0000313" key="7">
    <source>
        <dbReference type="Proteomes" id="UP000076927"/>
    </source>
</evidence>
<evidence type="ECO:0000256" key="3">
    <source>
        <dbReference type="ARBA" id="ARBA00022944"/>
    </source>
</evidence>
<evidence type="ECO:0000256" key="1">
    <source>
        <dbReference type="ARBA" id="ARBA00022676"/>
    </source>
</evidence>
<dbReference type="HAMAP" id="MF_02070">
    <property type="entry name" value="TagA_TarA"/>
    <property type="match status" value="1"/>
</dbReference>
<dbReference type="AlphaFoldDB" id="A0A172TI50"/>
<dbReference type="KEGG" id="pswu:SY83_10870"/>
<dbReference type="CDD" id="cd06533">
    <property type="entry name" value="Glyco_transf_WecG_TagA"/>
    <property type="match status" value="1"/>
</dbReference>
<dbReference type="Pfam" id="PF03808">
    <property type="entry name" value="Glyco_tran_WecG"/>
    <property type="match status" value="1"/>
</dbReference>
<dbReference type="InterPro" id="IPR004629">
    <property type="entry name" value="WecG_TagA_CpsF"/>
</dbReference>
<name>A0A172TI50_9BACL</name>
<keyword evidence="4 5" id="KW-0961">Cell wall biogenesis/degradation</keyword>
<keyword evidence="3 5" id="KW-0777">Teichoic acid biosynthesis</keyword>
<dbReference type="EMBL" id="CP011388">
    <property type="protein sequence ID" value="ANE46690.1"/>
    <property type="molecule type" value="Genomic_DNA"/>
</dbReference>
<dbReference type="NCBIfam" id="TIGR00696">
    <property type="entry name" value="wecG_tagA_cpsF"/>
    <property type="match status" value="1"/>
</dbReference>
<dbReference type="PANTHER" id="PTHR34136">
    <property type="match status" value="1"/>
</dbReference>
<comment type="similarity">
    <text evidence="5">Belongs to the glycosyltransferase 26 family. TagA/TarA subfamily.</text>
</comment>
<evidence type="ECO:0000256" key="5">
    <source>
        <dbReference type="HAMAP-Rule" id="MF_02070"/>
    </source>
</evidence>
<evidence type="ECO:0000256" key="2">
    <source>
        <dbReference type="ARBA" id="ARBA00022679"/>
    </source>
</evidence>
<sequence length="257" mass="29001">MVTVNLNSAPNAEDRVSIFGVPFSKMNMQQTVNHLTDRILSRQVTQVITANPIMVMSALESPEYMAMMKRAELVVPDGTGVVWAAKHVGNPVAERVPGFELLHHLLRVGESQGWKVYLLGSSPEIVRETYDRLRAQFPKVSFVGYRDGFFGASEDAEVIRAIRETNPDLLFVARGADTQEPWIARYKQELNVPLIMGVGGSFDVISGKTKRAPAAFQKLHLEWFYRLLKEPTRYKRMLALPKFAVKVLRDKENVQKG</sequence>
<dbReference type="UniPathway" id="UPA00632"/>
<comment type="pathway">
    <text evidence="5">Cell wall biogenesis; teichoic acid biosynthesis.</text>
</comment>
<proteinExistence type="inferred from homology"/>
<keyword evidence="1 5" id="KW-0328">Glycosyltransferase</keyword>
<protein>
    <recommendedName>
        <fullName evidence="5">N-acetylglucosaminyldiphosphoundecaprenol N-acetyl-beta-D-mannosaminyltransferase</fullName>
        <ecNumber evidence="5">2.4.1.187</ecNumber>
    </recommendedName>
    <alternativeName>
        <fullName evidence="5">N-acetylmannosaminyltransferase</fullName>
    </alternativeName>
    <alternativeName>
        <fullName evidence="5">UDP-N-acetylmannosamine transferase</fullName>
    </alternativeName>
    <alternativeName>
        <fullName evidence="5">UDP-N-acetylmannosamine:N-acetylglucosaminyl pyrophosphorylundecaprenol N-acetylmannosaminyltransferase</fullName>
    </alternativeName>
</protein>
<dbReference type="GO" id="GO:0047244">
    <property type="term" value="F:N-acetylglucosaminyldiphosphoundecaprenol N-acetyl-beta-D-mannosaminyltransferase activity"/>
    <property type="evidence" value="ECO:0007669"/>
    <property type="project" value="UniProtKB-UniRule"/>
</dbReference>